<dbReference type="InterPro" id="IPR012902">
    <property type="entry name" value="N_methyl_site"/>
</dbReference>
<dbReference type="PANTHER" id="PTHR30093:SF2">
    <property type="entry name" value="TYPE II SECRETION SYSTEM PROTEIN H"/>
    <property type="match status" value="1"/>
</dbReference>
<gene>
    <name evidence="2" type="ORF">C1280_00520</name>
</gene>
<feature type="transmembrane region" description="Helical" evidence="1">
    <location>
        <begin position="12"/>
        <end position="32"/>
    </location>
</feature>
<dbReference type="NCBIfam" id="TIGR02532">
    <property type="entry name" value="IV_pilin_GFxxxE"/>
    <property type="match status" value="1"/>
</dbReference>
<dbReference type="AlphaFoldDB" id="A0A2Z3H3V3"/>
<dbReference type="Gene3D" id="3.30.700.10">
    <property type="entry name" value="Glycoprotein, Type 4 Pilin"/>
    <property type="match status" value="1"/>
</dbReference>
<keyword evidence="1" id="KW-0472">Membrane</keyword>
<evidence type="ECO:0000313" key="3">
    <source>
        <dbReference type="Proteomes" id="UP000245802"/>
    </source>
</evidence>
<dbReference type="PANTHER" id="PTHR30093">
    <property type="entry name" value="GENERAL SECRETION PATHWAY PROTEIN G"/>
    <property type="match status" value="1"/>
</dbReference>
<keyword evidence="1" id="KW-0812">Transmembrane</keyword>
<evidence type="ECO:0000313" key="2">
    <source>
        <dbReference type="EMBL" id="AWM35650.1"/>
    </source>
</evidence>
<dbReference type="InterPro" id="IPR045584">
    <property type="entry name" value="Pilin-like"/>
</dbReference>
<organism evidence="2 3">
    <name type="scientific">Gemmata obscuriglobus</name>
    <dbReference type="NCBI Taxonomy" id="114"/>
    <lineage>
        <taxon>Bacteria</taxon>
        <taxon>Pseudomonadati</taxon>
        <taxon>Planctomycetota</taxon>
        <taxon>Planctomycetia</taxon>
        <taxon>Gemmatales</taxon>
        <taxon>Gemmataceae</taxon>
        <taxon>Gemmata</taxon>
    </lineage>
</organism>
<keyword evidence="1" id="KW-1133">Transmembrane helix</keyword>
<dbReference type="Pfam" id="PF07963">
    <property type="entry name" value="N_methyl"/>
    <property type="match status" value="1"/>
</dbReference>
<dbReference type="Proteomes" id="UP000245802">
    <property type="component" value="Chromosome"/>
</dbReference>
<evidence type="ECO:0000256" key="1">
    <source>
        <dbReference type="SAM" id="Phobius"/>
    </source>
</evidence>
<keyword evidence="3" id="KW-1185">Reference proteome</keyword>
<name>A0A2Z3H3V3_9BACT</name>
<protein>
    <submittedName>
        <fullName evidence="2">Prepilin-type N-terminal cleavage/methylation domain-containing protein</fullName>
    </submittedName>
</protein>
<dbReference type="SUPFAM" id="SSF54523">
    <property type="entry name" value="Pili subunits"/>
    <property type="match status" value="1"/>
</dbReference>
<dbReference type="KEGG" id="gog:C1280_00520"/>
<sequence length="105" mass="11442">MARQLRPAFTLIELLIAITILAMLLALLLPAVQKVREAAQRVRNTNALKQVVRASHNFAGANKDAWPNVAGNNVDPDLLAVGVIPLTRQSRNRSSGRAAVRVRGR</sequence>
<reference evidence="2 3" key="1">
    <citation type="submission" date="2018-01" db="EMBL/GenBank/DDBJ databases">
        <title>G. obscuriglobus.</title>
        <authorList>
            <person name="Franke J."/>
            <person name="Blomberg W."/>
            <person name="Selmecki A."/>
        </authorList>
    </citation>
    <scope>NUCLEOTIDE SEQUENCE [LARGE SCALE GENOMIC DNA]</scope>
    <source>
        <strain evidence="2 3">DSM 5831</strain>
    </source>
</reference>
<dbReference type="RefSeq" id="WP_071529344.1">
    <property type="nucleotide sequence ID" value="NZ_CP025958.1"/>
</dbReference>
<dbReference type="EMBL" id="CP025958">
    <property type="protein sequence ID" value="AWM35650.1"/>
    <property type="molecule type" value="Genomic_DNA"/>
</dbReference>
<accession>A0A2Z3H3V3</accession>
<proteinExistence type="predicted"/>